<name>A0A9X6ZQK7_BACTU</name>
<dbReference type="AlphaFoldDB" id="A0A9X6ZQK7"/>
<gene>
    <name evidence="1" type="ORF">COJ15_28590</name>
</gene>
<reference evidence="1 2" key="1">
    <citation type="submission" date="2017-09" db="EMBL/GenBank/DDBJ databases">
        <title>Large-scale bioinformatics analysis of Bacillus genomes uncovers conserved roles of natural products in bacterial physiology.</title>
        <authorList>
            <consortium name="Agbiome Team Llc"/>
            <person name="Bleich R.M."/>
            <person name="Grubbs K.J."/>
            <person name="Santa Maria K.C."/>
            <person name="Allen S.E."/>
            <person name="Farag S."/>
            <person name="Shank E.A."/>
            <person name="Bowers A."/>
        </authorList>
    </citation>
    <scope>NUCLEOTIDE SEQUENCE [LARGE SCALE GENOMIC DNA]</scope>
    <source>
        <strain evidence="1 2">AFS085496</strain>
    </source>
</reference>
<protein>
    <submittedName>
        <fullName evidence="1">Uncharacterized protein</fullName>
    </submittedName>
</protein>
<evidence type="ECO:0000313" key="1">
    <source>
        <dbReference type="EMBL" id="PFJ33203.1"/>
    </source>
</evidence>
<accession>A0A9X6ZQK7</accession>
<organism evidence="1 2">
    <name type="scientific">Bacillus thuringiensis</name>
    <dbReference type="NCBI Taxonomy" id="1428"/>
    <lineage>
        <taxon>Bacteria</taxon>
        <taxon>Bacillati</taxon>
        <taxon>Bacillota</taxon>
        <taxon>Bacilli</taxon>
        <taxon>Bacillales</taxon>
        <taxon>Bacillaceae</taxon>
        <taxon>Bacillus</taxon>
        <taxon>Bacillus cereus group</taxon>
    </lineage>
</organism>
<dbReference type="Gene3D" id="1.10.3210.10">
    <property type="entry name" value="Hypothetical protein af1432"/>
    <property type="match status" value="1"/>
</dbReference>
<comment type="caution">
    <text evidence="1">The sequence shown here is derived from an EMBL/GenBank/DDBJ whole genome shotgun (WGS) entry which is preliminary data.</text>
</comment>
<dbReference type="EMBL" id="NUVX01000062">
    <property type="protein sequence ID" value="PFJ33203.1"/>
    <property type="molecule type" value="Genomic_DNA"/>
</dbReference>
<dbReference type="RefSeq" id="WP_098517313.1">
    <property type="nucleotide sequence ID" value="NZ_NUVX01000062.1"/>
</dbReference>
<dbReference type="Proteomes" id="UP000224003">
    <property type="component" value="Unassembled WGS sequence"/>
</dbReference>
<proteinExistence type="predicted"/>
<dbReference type="Pfam" id="PF13487">
    <property type="entry name" value="HD_5"/>
    <property type="match status" value="1"/>
</dbReference>
<sequence>MKTINQLTALLKEHSPLKAVHTESVVEIVKKVLKEMNVTSSEKEVTILVAQSHNFGWTKFRKEFCEKTTKYTDRELQLMTIYPQLGAMALSENGHPSEVIEGVRLHASNFDESLPLSARIVRFARDFRKVLEFKTIGDALIEFEGLAGKVYDVKVVAAAKVAFSK</sequence>
<evidence type="ECO:0000313" key="2">
    <source>
        <dbReference type="Proteomes" id="UP000224003"/>
    </source>
</evidence>